<evidence type="ECO:0000313" key="1">
    <source>
        <dbReference type="EMBL" id="KZP16611.1"/>
    </source>
</evidence>
<evidence type="ECO:0000313" key="2">
    <source>
        <dbReference type="Proteomes" id="UP000076532"/>
    </source>
</evidence>
<name>A0A166FAY5_9AGAM</name>
<sequence>MTTSCFMSGNSIISLIIGAVVDPAANRVAVAMPECRLGRIERWLGAQHMESLLVTLNVKSFIGQRAARNGRAW</sequence>
<dbReference type="AlphaFoldDB" id="A0A166FAY5"/>
<keyword evidence="2" id="KW-1185">Reference proteome</keyword>
<accession>A0A166FAY5</accession>
<gene>
    <name evidence="1" type="ORF">FIBSPDRAFT_56569</name>
</gene>
<proteinExistence type="predicted"/>
<reference evidence="1 2" key="1">
    <citation type="journal article" date="2016" name="Mol. Biol. Evol.">
        <title>Comparative Genomics of Early-Diverging Mushroom-Forming Fungi Provides Insights into the Origins of Lignocellulose Decay Capabilities.</title>
        <authorList>
            <person name="Nagy L.G."/>
            <person name="Riley R."/>
            <person name="Tritt A."/>
            <person name="Adam C."/>
            <person name="Daum C."/>
            <person name="Floudas D."/>
            <person name="Sun H."/>
            <person name="Yadav J.S."/>
            <person name="Pangilinan J."/>
            <person name="Larsson K.H."/>
            <person name="Matsuura K."/>
            <person name="Barry K."/>
            <person name="Labutti K."/>
            <person name="Kuo R."/>
            <person name="Ohm R.A."/>
            <person name="Bhattacharya S.S."/>
            <person name="Shirouzu T."/>
            <person name="Yoshinaga Y."/>
            <person name="Martin F.M."/>
            <person name="Grigoriev I.V."/>
            <person name="Hibbett D.S."/>
        </authorList>
    </citation>
    <scope>NUCLEOTIDE SEQUENCE [LARGE SCALE GENOMIC DNA]</scope>
    <source>
        <strain evidence="1 2">CBS 109695</strain>
    </source>
</reference>
<protein>
    <submittedName>
        <fullName evidence="1">Uncharacterized protein</fullName>
    </submittedName>
</protein>
<organism evidence="1 2">
    <name type="scientific">Athelia psychrophila</name>
    <dbReference type="NCBI Taxonomy" id="1759441"/>
    <lineage>
        <taxon>Eukaryota</taxon>
        <taxon>Fungi</taxon>
        <taxon>Dikarya</taxon>
        <taxon>Basidiomycota</taxon>
        <taxon>Agaricomycotina</taxon>
        <taxon>Agaricomycetes</taxon>
        <taxon>Agaricomycetidae</taxon>
        <taxon>Atheliales</taxon>
        <taxon>Atheliaceae</taxon>
        <taxon>Athelia</taxon>
    </lineage>
</organism>
<dbReference type="Proteomes" id="UP000076532">
    <property type="component" value="Unassembled WGS sequence"/>
</dbReference>
<dbReference type="EMBL" id="KV417591">
    <property type="protein sequence ID" value="KZP16611.1"/>
    <property type="molecule type" value="Genomic_DNA"/>
</dbReference>